<dbReference type="PROSITE" id="PS50181">
    <property type="entry name" value="FBOX"/>
    <property type="match status" value="1"/>
</dbReference>
<keyword evidence="3" id="KW-1185">Reference proteome</keyword>
<dbReference type="AlphaFoldDB" id="A0AAV6INC6"/>
<dbReference type="Gene3D" id="3.80.10.10">
    <property type="entry name" value="Ribonuclease Inhibitor"/>
    <property type="match status" value="1"/>
</dbReference>
<proteinExistence type="predicted"/>
<dbReference type="SUPFAM" id="SSF52058">
    <property type="entry name" value="L domain-like"/>
    <property type="match status" value="1"/>
</dbReference>
<evidence type="ECO:0000313" key="2">
    <source>
        <dbReference type="EMBL" id="KAG5530231.1"/>
    </source>
</evidence>
<dbReference type="EMBL" id="JACTNZ010000010">
    <property type="protein sequence ID" value="KAG5530231.1"/>
    <property type="molecule type" value="Genomic_DNA"/>
</dbReference>
<dbReference type="InterPro" id="IPR055357">
    <property type="entry name" value="LRR_At1g61320_AtMIF1"/>
</dbReference>
<dbReference type="Proteomes" id="UP000823749">
    <property type="component" value="Chromosome 10"/>
</dbReference>
<dbReference type="SUPFAM" id="SSF81383">
    <property type="entry name" value="F-box domain"/>
    <property type="match status" value="1"/>
</dbReference>
<organism evidence="2 3">
    <name type="scientific">Rhododendron griersonianum</name>
    <dbReference type="NCBI Taxonomy" id="479676"/>
    <lineage>
        <taxon>Eukaryota</taxon>
        <taxon>Viridiplantae</taxon>
        <taxon>Streptophyta</taxon>
        <taxon>Embryophyta</taxon>
        <taxon>Tracheophyta</taxon>
        <taxon>Spermatophyta</taxon>
        <taxon>Magnoliopsida</taxon>
        <taxon>eudicotyledons</taxon>
        <taxon>Gunneridae</taxon>
        <taxon>Pentapetalae</taxon>
        <taxon>asterids</taxon>
        <taxon>Ericales</taxon>
        <taxon>Ericaceae</taxon>
        <taxon>Ericoideae</taxon>
        <taxon>Rhodoreae</taxon>
        <taxon>Rhododendron</taxon>
    </lineage>
</organism>
<dbReference type="PANTHER" id="PTHR34145:SF68">
    <property type="entry name" value="FBD DOMAIN-CONTAINING PROTEIN"/>
    <property type="match status" value="1"/>
</dbReference>
<accession>A0AAV6INC6</accession>
<gene>
    <name evidence="2" type="ORF">RHGRI_030565</name>
</gene>
<dbReference type="InterPro" id="IPR053772">
    <property type="entry name" value="At1g61320/At1g61330-like"/>
</dbReference>
<evidence type="ECO:0000313" key="3">
    <source>
        <dbReference type="Proteomes" id="UP000823749"/>
    </source>
</evidence>
<evidence type="ECO:0000259" key="1">
    <source>
        <dbReference type="PROSITE" id="PS50181"/>
    </source>
</evidence>
<name>A0AAV6INC6_9ERIC</name>
<dbReference type="InterPro" id="IPR032675">
    <property type="entry name" value="LRR_dom_sf"/>
</dbReference>
<dbReference type="Gene3D" id="1.20.1280.50">
    <property type="match status" value="1"/>
</dbReference>
<dbReference type="InterPro" id="IPR036047">
    <property type="entry name" value="F-box-like_dom_sf"/>
</dbReference>
<dbReference type="Pfam" id="PF00646">
    <property type="entry name" value="F-box"/>
    <property type="match status" value="1"/>
</dbReference>
<dbReference type="Pfam" id="PF23622">
    <property type="entry name" value="LRR_At1g61320_AtMIF1"/>
    <property type="match status" value="1"/>
</dbReference>
<comment type="caution">
    <text evidence="2">The sequence shown here is derived from an EMBL/GenBank/DDBJ whole genome shotgun (WGS) entry which is preliminary data.</text>
</comment>
<protein>
    <recommendedName>
        <fullName evidence="1">F-box domain-containing protein</fullName>
    </recommendedName>
</protein>
<reference evidence="2" key="1">
    <citation type="submission" date="2020-08" db="EMBL/GenBank/DDBJ databases">
        <title>Plant Genome Project.</title>
        <authorList>
            <person name="Zhang R.-G."/>
        </authorList>
    </citation>
    <scope>NUCLEOTIDE SEQUENCE</scope>
    <source>
        <strain evidence="2">WSP0</strain>
        <tissue evidence="2">Leaf</tissue>
    </source>
</reference>
<dbReference type="PANTHER" id="PTHR34145">
    <property type="entry name" value="OS02G0105600 PROTEIN"/>
    <property type="match status" value="1"/>
</dbReference>
<sequence length="450" mass="52158">MFFRIITRRHRHSGKQALRSSVYPKHQMDKHLEDRISQLPDGILSHILSLLEIREAGRSSALSHRWRDLWKFTTNLNFDSSKTMWRLIVREKDSKTVERERSKYVALVNQVLKFHLRPSLDEFRVRFCLGSSTSCDIDEWMNFVMSKGVKKLEIDLRPLSFETPYTPSQECCLSFKSPSNLSSIKCLTSLSLMYLNLNGELIEYFISNCPNLEQLLLEGLEQIVNLNISGPSLQLKHLEILECRFLESVEFCAPKLVTFKYFGKPIRFMGSLPLLAELDIMHDDDDDDDAICPLVPFSSYLSQIETLKLTMWLLEDYEEIPRIPELTNLKNLILDVTNLFCSRFPSFTYLVEAAPSLHKLTFKLFSPIHSTAILSSTLAPRPHECLKDVEIFGFCDQKLVMYLLQNAINLEKIICNPYRERGESEEKEKARKCACQLREKLPSGFKLIIL</sequence>
<dbReference type="SMART" id="SM00256">
    <property type="entry name" value="FBOX"/>
    <property type="match status" value="1"/>
</dbReference>
<feature type="domain" description="F-box" evidence="1">
    <location>
        <begin position="33"/>
        <end position="88"/>
    </location>
</feature>
<dbReference type="InterPro" id="IPR001810">
    <property type="entry name" value="F-box_dom"/>
</dbReference>